<evidence type="ECO:0000313" key="3">
    <source>
        <dbReference type="EMBL" id="SPC84313.1"/>
    </source>
</evidence>
<organism evidence="3">
    <name type="scientific">Fagus sylvatica</name>
    <name type="common">Beechnut</name>
    <dbReference type="NCBI Taxonomy" id="28930"/>
    <lineage>
        <taxon>Eukaryota</taxon>
        <taxon>Viridiplantae</taxon>
        <taxon>Streptophyta</taxon>
        <taxon>Embryophyta</taxon>
        <taxon>Tracheophyta</taxon>
        <taxon>Spermatophyta</taxon>
        <taxon>Magnoliopsida</taxon>
        <taxon>eudicotyledons</taxon>
        <taxon>Gunneridae</taxon>
        <taxon>Pentapetalae</taxon>
        <taxon>rosids</taxon>
        <taxon>fabids</taxon>
        <taxon>Fagales</taxon>
        <taxon>Fagaceae</taxon>
        <taxon>Fagus</taxon>
    </lineage>
</organism>
<feature type="domain" description="FAR1" evidence="2">
    <location>
        <begin position="36"/>
        <end position="122"/>
    </location>
</feature>
<feature type="region of interest" description="Disordered" evidence="1">
    <location>
        <begin position="359"/>
        <end position="400"/>
    </location>
</feature>
<feature type="compositionally biased region" description="Polar residues" evidence="1">
    <location>
        <begin position="365"/>
        <end position="375"/>
    </location>
</feature>
<dbReference type="AlphaFoldDB" id="A0A2N9FAV9"/>
<feature type="compositionally biased region" description="Basic and acidic residues" evidence="1">
    <location>
        <begin position="391"/>
        <end position="400"/>
    </location>
</feature>
<dbReference type="PANTHER" id="PTHR46328:SF34">
    <property type="entry name" value="PROTEIN FAR1-RELATED SEQUENCE 5-LIKE"/>
    <property type="match status" value="1"/>
</dbReference>
<evidence type="ECO:0000259" key="2">
    <source>
        <dbReference type="Pfam" id="PF03101"/>
    </source>
</evidence>
<dbReference type="PANTHER" id="PTHR46328">
    <property type="entry name" value="FAR-RED IMPAIRED RESPONSIVE (FAR1) FAMILY PROTEIN-RELATED"/>
    <property type="match status" value="1"/>
</dbReference>
<dbReference type="InterPro" id="IPR004330">
    <property type="entry name" value="FAR1_DNA_bnd_dom"/>
</dbReference>
<accession>A0A2N9FAV9</accession>
<gene>
    <name evidence="3" type="ORF">FSB_LOCUS12195</name>
</gene>
<dbReference type="Pfam" id="PF03101">
    <property type="entry name" value="FAR1"/>
    <property type="match status" value="1"/>
</dbReference>
<evidence type="ECO:0000256" key="1">
    <source>
        <dbReference type="SAM" id="MobiDB-lite"/>
    </source>
</evidence>
<dbReference type="EMBL" id="OIVN01000702">
    <property type="protein sequence ID" value="SPC84313.1"/>
    <property type="molecule type" value="Genomic_DNA"/>
</dbReference>
<proteinExistence type="predicted"/>
<protein>
    <recommendedName>
        <fullName evidence="2">FAR1 domain-containing protein</fullName>
    </recommendedName>
</protein>
<reference evidence="3" key="1">
    <citation type="submission" date="2018-02" db="EMBL/GenBank/DDBJ databases">
        <authorList>
            <person name="Cohen D.B."/>
            <person name="Kent A.D."/>
        </authorList>
    </citation>
    <scope>NUCLEOTIDE SEQUENCE</scope>
</reference>
<sequence>MENDGNMSSLENAATKEDITPKVGMEFDSENHAYLYYNMYAGYVGFSVRKNWRNKSKADGTTIISRKYCCYKAGFKREVECEGKKSRKELRVGCEAQMVISRQQNGKYHVTFFEAKHNHEVVTPRSKHKLPSQRKISAAQVAEAELANHSGIRQKLVFEFMSKQAGGRENLGSTLKPFVDDAMCRRGVSGEKSKTESVDFFFEESLRLPSLRRWCTFKIPINSLRGSTRLSSRQYFPIYLESIKMGAFCCCPCDGEFEEYSLPSNSINRHCLCLRCFFNQLFTGYGSTFHRLEGRSISSPIQGASLASSGIATTLPDNSSNDIHLSVSRPVPSDSDQRYSRLQRDGLVSRRDKSITHFQEDSQTLRRNMSSSGTESLGFGKKWNGVESEEDGKLSHSESSEKALSAKVAFGLAYTQTPSEDEDVCPTCLDGN</sequence>
<feature type="region of interest" description="Disordered" evidence="1">
    <location>
        <begin position="321"/>
        <end position="340"/>
    </location>
</feature>
<name>A0A2N9FAV9_FAGSY</name>